<keyword evidence="3" id="KW-1185">Reference proteome</keyword>
<dbReference type="KEGG" id="ddb:E7747_10660"/>
<accession>A0A4P7W436</accession>
<protein>
    <submittedName>
        <fullName evidence="2">Uncharacterized protein</fullName>
    </submittedName>
</protein>
<feature type="chain" id="PRO_5020713633" evidence="1">
    <location>
        <begin position="21"/>
        <end position="160"/>
    </location>
</feature>
<reference evidence="3" key="1">
    <citation type="submission" date="2019-02" db="EMBL/GenBank/DDBJ databases">
        <title>Isolation and identification of novel species under the genus Muribaculum.</title>
        <authorList>
            <person name="Miyake S."/>
            <person name="Ding Y."/>
            <person name="Low A."/>
            <person name="Soh M."/>
            <person name="Seedorf H."/>
        </authorList>
    </citation>
    <scope>NUCLEOTIDE SEQUENCE [LARGE SCALE GENOMIC DNA]</scope>
    <source>
        <strain evidence="3">H5</strain>
    </source>
</reference>
<sequence length="160" mass="18392">MRFHKYIFYAFCIAINPAYGANAENATDLRFKHNLTEKGTDTDIAEYTDLVNNVYNKFVFAIDADVNDKPEIYFTDNALKKLQEDYDFDCQNDGPCYAFYALRTMMQDSRPGSDGESKVYGIEPSGDGWYVVLYSDMGWPGKTRIKIIDGKIDTYERMAK</sequence>
<proteinExistence type="predicted"/>
<organism evidence="2 3">
    <name type="scientific">Duncaniella dubosii</name>
    <dbReference type="NCBI Taxonomy" id="2518971"/>
    <lineage>
        <taxon>Bacteria</taxon>
        <taxon>Pseudomonadati</taxon>
        <taxon>Bacteroidota</taxon>
        <taxon>Bacteroidia</taxon>
        <taxon>Bacteroidales</taxon>
        <taxon>Muribaculaceae</taxon>
        <taxon>Duncaniella</taxon>
    </lineage>
</organism>
<dbReference type="RefSeq" id="WP_136415871.1">
    <property type="nucleotide sequence ID" value="NZ_CAXHQF010000301.1"/>
</dbReference>
<evidence type="ECO:0000256" key="1">
    <source>
        <dbReference type="SAM" id="SignalP"/>
    </source>
</evidence>
<evidence type="ECO:0000313" key="3">
    <source>
        <dbReference type="Proteomes" id="UP000297149"/>
    </source>
</evidence>
<keyword evidence="1" id="KW-0732">Signal</keyword>
<name>A0A4P7W436_9BACT</name>
<feature type="signal peptide" evidence="1">
    <location>
        <begin position="1"/>
        <end position="20"/>
    </location>
</feature>
<gene>
    <name evidence="2" type="ORF">E7747_10660</name>
</gene>
<dbReference type="EMBL" id="CP039396">
    <property type="protein sequence ID" value="QCD42697.1"/>
    <property type="molecule type" value="Genomic_DNA"/>
</dbReference>
<dbReference type="Proteomes" id="UP000297149">
    <property type="component" value="Chromosome"/>
</dbReference>
<evidence type="ECO:0000313" key="2">
    <source>
        <dbReference type="EMBL" id="QCD42697.1"/>
    </source>
</evidence>
<dbReference type="AlphaFoldDB" id="A0A4P7W436"/>